<sequence length="126" mass="14143">MQPTADNTRPPFDFSKLKARWAREQAETSAESSRLRDQVSREVPPILRRYGVGRAYLFGSIAEGRAHARSDVDLLVMDVPAAIYWDLRHDLEQALGRPLDLLTQDDDPVLVGKIIARGELIDGPHP</sequence>
<dbReference type="EMBL" id="CP020370">
    <property type="protein sequence ID" value="AUB80345.1"/>
    <property type="molecule type" value="Genomic_DNA"/>
</dbReference>
<dbReference type="InterPro" id="IPR052930">
    <property type="entry name" value="TA_antitoxin_MntA"/>
</dbReference>
<dbReference type="InterPro" id="IPR043519">
    <property type="entry name" value="NT_sf"/>
</dbReference>
<dbReference type="Proteomes" id="UP000232638">
    <property type="component" value="Chromosome"/>
</dbReference>
<keyword evidence="3" id="KW-1185">Reference proteome</keyword>
<proteinExistence type="predicted"/>
<dbReference type="Gene3D" id="3.30.460.10">
    <property type="entry name" value="Beta Polymerase, domain 2"/>
    <property type="match status" value="1"/>
</dbReference>
<dbReference type="OrthoDB" id="5769031at2"/>
<dbReference type="InterPro" id="IPR041633">
    <property type="entry name" value="Polbeta"/>
</dbReference>
<feature type="domain" description="Polymerase beta nucleotidyltransferase" evidence="1">
    <location>
        <begin position="46"/>
        <end position="121"/>
    </location>
</feature>
<dbReference type="Pfam" id="PF18765">
    <property type="entry name" value="Polbeta"/>
    <property type="match status" value="1"/>
</dbReference>
<dbReference type="CDD" id="cd05403">
    <property type="entry name" value="NT_KNTase_like"/>
    <property type="match status" value="1"/>
</dbReference>
<evidence type="ECO:0000259" key="1">
    <source>
        <dbReference type="Pfam" id="PF18765"/>
    </source>
</evidence>
<dbReference type="SUPFAM" id="SSF81301">
    <property type="entry name" value="Nucleotidyltransferase"/>
    <property type="match status" value="1"/>
</dbReference>
<evidence type="ECO:0000313" key="2">
    <source>
        <dbReference type="EMBL" id="AUB80345.1"/>
    </source>
</evidence>
<dbReference type="PANTHER" id="PTHR43852">
    <property type="entry name" value="NUCLEOTIDYLTRANSFERASE"/>
    <property type="match status" value="1"/>
</dbReference>
<dbReference type="PANTHER" id="PTHR43852:SF2">
    <property type="entry name" value="PROTEIN ADENYLYLTRANSFERASE MNTA"/>
    <property type="match status" value="1"/>
</dbReference>
<evidence type="ECO:0000313" key="3">
    <source>
        <dbReference type="Proteomes" id="UP000232638"/>
    </source>
</evidence>
<dbReference type="KEGG" id="tsy:THSYN_04840"/>
<name>A0A2K8U482_9GAMM</name>
<dbReference type="AlphaFoldDB" id="A0A2K8U482"/>
<organism evidence="2 3">
    <name type="scientific">Candidatus Thiodictyon syntrophicum</name>
    <dbReference type="NCBI Taxonomy" id="1166950"/>
    <lineage>
        <taxon>Bacteria</taxon>
        <taxon>Pseudomonadati</taxon>
        <taxon>Pseudomonadota</taxon>
        <taxon>Gammaproteobacteria</taxon>
        <taxon>Chromatiales</taxon>
        <taxon>Chromatiaceae</taxon>
        <taxon>Thiodictyon</taxon>
    </lineage>
</organism>
<protein>
    <submittedName>
        <fullName evidence="2">DNA polymerase beta</fullName>
    </submittedName>
</protein>
<reference evidence="2 3" key="1">
    <citation type="submission" date="2017-03" db="EMBL/GenBank/DDBJ databases">
        <title>Complete genome sequence of Candidatus 'Thiodictyon syntrophicum' sp. nov. strain Cad16T, a photolithoautotroph purple sulfur bacterium isolated from an alpine meromictic lake.</title>
        <authorList>
            <person name="Luedin S.M."/>
            <person name="Pothier J.F."/>
            <person name="Danza F."/>
            <person name="Storelli N."/>
            <person name="Wittwer M."/>
            <person name="Tonolla M."/>
        </authorList>
    </citation>
    <scope>NUCLEOTIDE SEQUENCE [LARGE SCALE GENOMIC DNA]</scope>
    <source>
        <strain evidence="2 3">Cad16T</strain>
    </source>
</reference>
<gene>
    <name evidence="2" type="ORF">THSYN_04840</name>
</gene>
<dbReference type="RefSeq" id="WP_100918146.1">
    <property type="nucleotide sequence ID" value="NZ_CP020370.1"/>
</dbReference>
<accession>A0A2K8U482</accession>